<protein>
    <submittedName>
        <fullName evidence="2">Uncharacterized protein</fullName>
    </submittedName>
</protein>
<name>A0AAV2PQL7_MEGNR</name>
<feature type="signal peptide" evidence="1">
    <location>
        <begin position="1"/>
        <end position="17"/>
    </location>
</feature>
<dbReference type="EMBL" id="CAXKWB010000679">
    <property type="protein sequence ID" value="CAL4061769.1"/>
    <property type="molecule type" value="Genomic_DNA"/>
</dbReference>
<evidence type="ECO:0000256" key="1">
    <source>
        <dbReference type="SAM" id="SignalP"/>
    </source>
</evidence>
<dbReference type="Proteomes" id="UP001497623">
    <property type="component" value="Unassembled WGS sequence"/>
</dbReference>
<reference evidence="2 3" key="1">
    <citation type="submission" date="2024-05" db="EMBL/GenBank/DDBJ databases">
        <authorList>
            <person name="Wallberg A."/>
        </authorList>
    </citation>
    <scope>NUCLEOTIDE SEQUENCE [LARGE SCALE GENOMIC DNA]</scope>
</reference>
<organism evidence="2 3">
    <name type="scientific">Meganyctiphanes norvegica</name>
    <name type="common">Northern krill</name>
    <name type="synonym">Thysanopoda norvegica</name>
    <dbReference type="NCBI Taxonomy" id="48144"/>
    <lineage>
        <taxon>Eukaryota</taxon>
        <taxon>Metazoa</taxon>
        <taxon>Ecdysozoa</taxon>
        <taxon>Arthropoda</taxon>
        <taxon>Crustacea</taxon>
        <taxon>Multicrustacea</taxon>
        <taxon>Malacostraca</taxon>
        <taxon>Eumalacostraca</taxon>
        <taxon>Eucarida</taxon>
        <taxon>Euphausiacea</taxon>
        <taxon>Euphausiidae</taxon>
        <taxon>Meganyctiphanes</taxon>
    </lineage>
</organism>
<accession>A0AAV2PQL7</accession>
<feature type="chain" id="PRO_5043685339" evidence="1">
    <location>
        <begin position="18"/>
        <end position="258"/>
    </location>
</feature>
<evidence type="ECO:0000313" key="2">
    <source>
        <dbReference type="EMBL" id="CAL4061769.1"/>
    </source>
</evidence>
<comment type="caution">
    <text evidence="2">The sequence shown here is derived from an EMBL/GenBank/DDBJ whole genome shotgun (WGS) entry which is preliminary data.</text>
</comment>
<gene>
    <name evidence="2" type="ORF">MNOR_LOCUS2275</name>
</gene>
<sequence>MTSLLVVLLAITHTGLAYNYCYRCDNYPGDHTIYDPGCGEDNYHGDTVASSDWTSCYVNVHYDGSHRVERGGTENNQVNGTCYDSGFSITCYCSASSSSRGSCNSDLCQHCDMTSPPYPTMTSPPYMTTTDLPITQSPATATQLSTTNQPQHLTAVPWVVIRVSTATSLMETHVEVSEEFLTCFTAIELGTSHFVIRGGSPDYFEDGSCRPQGNGVYECYCTTSLCNDDAELLLQYGAEHAGTSGREYVPLDGEITFN</sequence>
<evidence type="ECO:0000313" key="3">
    <source>
        <dbReference type="Proteomes" id="UP001497623"/>
    </source>
</evidence>
<dbReference type="AlphaFoldDB" id="A0AAV2PQL7"/>
<proteinExistence type="predicted"/>
<keyword evidence="1" id="KW-0732">Signal</keyword>
<keyword evidence="3" id="KW-1185">Reference proteome</keyword>